<reference evidence="1 2" key="1">
    <citation type="submission" date="2022-01" db="EMBL/GenBank/DDBJ databases">
        <title>A high-quality chromosome-level genome assembly of rohu carp, Labeo rohita.</title>
        <authorList>
            <person name="Arick M.A. II"/>
            <person name="Hsu C.-Y."/>
            <person name="Magbanua Z."/>
            <person name="Pechanova O."/>
            <person name="Grover C."/>
            <person name="Miller E."/>
            <person name="Thrash A."/>
            <person name="Ezzel L."/>
            <person name="Alam S."/>
            <person name="Benzie J."/>
            <person name="Hamilton M."/>
            <person name="Karsi A."/>
            <person name="Lawrence M.L."/>
            <person name="Peterson D.G."/>
        </authorList>
    </citation>
    <scope>NUCLEOTIDE SEQUENCE [LARGE SCALE GENOMIC DNA]</scope>
    <source>
        <strain evidence="2">BAU-BD-2019</strain>
        <tissue evidence="1">Blood</tissue>
    </source>
</reference>
<protein>
    <submittedName>
        <fullName evidence="1">Uncharacterized protein</fullName>
    </submittedName>
</protein>
<organism evidence="1 2">
    <name type="scientific">Labeo rohita</name>
    <name type="common">Indian major carp</name>
    <name type="synonym">Cyprinus rohita</name>
    <dbReference type="NCBI Taxonomy" id="84645"/>
    <lineage>
        <taxon>Eukaryota</taxon>
        <taxon>Metazoa</taxon>
        <taxon>Chordata</taxon>
        <taxon>Craniata</taxon>
        <taxon>Vertebrata</taxon>
        <taxon>Euteleostomi</taxon>
        <taxon>Actinopterygii</taxon>
        <taxon>Neopterygii</taxon>
        <taxon>Teleostei</taxon>
        <taxon>Ostariophysi</taxon>
        <taxon>Cypriniformes</taxon>
        <taxon>Cyprinidae</taxon>
        <taxon>Labeoninae</taxon>
        <taxon>Labeonini</taxon>
        <taxon>Labeo</taxon>
    </lineage>
</organism>
<gene>
    <name evidence="1" type="ORF">H4Q32_014688</name>
</gene>
<evidence type="ECO:0000313" key="2">
    <source>
        <dbReference type="Proteomes" id="UP000830375"/>
    </source>
</evidence>
<dbReference type="Proteomes" id="UP000830375">
    <property type="component" value="Unassembled WGS sequence"/>
</dbReference>
<proteinExistence type="predicted"/>
<keyword evidence="2" id="KW-1185">Reference proteome</keyword>
<sequence>MLKMELNTRNKVSLAHGVFCVHVSLLKDQLNLFAVAFNPSLHLLLFSICPVDGNKGFIFKGLFNIYRPFKCTFNLVVFITYRMISVL</sequence>
<name>A0ABQ8LMP2_LABRO</name>
<evidence type="ECO:0000313" key="1">
    <source>
        <dbReference type="EMBL" id="KAI2651904.1"/>
    </source>
</evidence>
<comment type="caution">
    <text evidence="1">The sequence shown here is derived from an EMBL/GenBank/DDBJ whole genome shotgun (WGS) entry which is preliminary data.</text>
</comment>
<accession>A0ABQ8LMP2</accession>
<dbReference type="EMBL" id="JACTAM010000020">
    <property type="protein sequence ID" value="KAI2651904.1"/>
    <property type="molecule type" value="Genomic_DNA"/>
</dbReference>